<evidence type="ECO:0000256" key="1">
    <source>
        <dbReference type="ARBA" id="ARBA00023015"/>
    </source>
</evidence>
<organism evidence="5 6">
    <name type="scientific">Candidatus Paenalcaligenes intestinipullorum</name>
    <dbReference type="NCBI Taxonomy" id="2838718"/>
    <lineage>
        <taxon>Bacteria</taxon>
        <taxon>Pseudomonadati</taxon>
        <taxon>Pseudomonadota</taxon>
        <taxon>Betaproteobacteria</taxon>
        <taxon>Burkholderiales</taxon>
        <taxon>Alcaligenaceae</taxon>
        <taxon>Paenalcaligenes</taxon>
    </lineage>
</organism>
<dbReference type="AlphaFoldDB" id="A0A9D2U7G8"/>
<feature type="non-terminal residue" evidence="5">
    <location>
        <position position="1"/>
    </location>
</feature>
<dbReference type="SUPFAM" id="SSF48008">
    <property type="entry name" value="GntR ligand-binding domain-like"/>
    <property type="match status" value="1"/>
</dbReference>
<dbReference type="Gene3D" id="1.20.120.530">
    <property type="entry name" value="GntR ligand-binding domain-like"/>
    <property type="match status" value="1"/>
</dbReference>
<dbReference type="InterPro" id="IPR008920">
    <property type="entry name" value="TF_FadR/GntR_C"/>
</dbReference>
<dbReference type="EMBL" id="DWUQ01000016">
    <property type="protein sequence ID" value="HJD43560.1"/>
    <property type="molecule type" value="Genomic_DNA"/>
</dbReference>
<evidence type="ECO:0000259" key="4">
    <source>
        <dbReference type="SMART" id="SM00895"/>
    </source>
</evidence>
<gene>
    <name evidence="5" type="ORF">H9906_00840</name>
</gene>
<dbReference type="Pfam" id="PF07729">
    <property type="entry name" value="FCD"/>
    <property type="match status" value="1"/>
</dbReference>
<evidence type="ECO:0000313" key="6">
    <source>
        <dbReference type="Proteomes" id="UP000823889"/>
    </source>
</evidence>
<keyword evidence="2" id="KW-0238">DNA-binding</keyword>
<proteinExistence type="predicted"/>
<keyword evidence="3" id="KW-0804">Transcription</keyword>
<dbReference type="SMART" id="SM00895">
    <property type="entry name" value="FCD"/>
    <property type="match status" value="1"/>
</dbReference>
<evidence type="ECO:0000256" key="3">
    <source>
        <dbReference type="ARBA" id="ARBA00023163"/>
    </source>
</evidence>
<sequence length="181" mass="20855">IRGALAALAHDKIVNIEVNRGAFVRQPDVKETADIFELRREIECLIIHKLLALDNLDDHLDHLERMVQREREAFESGKRISWIRLSNAFHVEMTKILQNDVLTELMHTLCARSTLIIAYQNIAGEHACSFFEHQEILDLLRARNRTGALQAMQHHLEACEKRPSNTSAKPDPWQAFSIQRS</sequence>
<name>A0A9D2U7G8_9BURK</name>
<dbReference type="InterPro" id="IPR011711">
    <property type="entry name" value="GntR_C"/>
</dbReference>
<evidence type="ECO:0000256" key="2">
    <source>
        <dbReference type="ARBA" id="ARBA00023125"/>
    </source>
</evidence>
<dbReference type="Proteomes" id="UP000823889">
    <property type="component" value="Unassembled WGS sequence"/>
</dbReference>
<feature type="domain" description="GntR C-terminal" evidence="4">
    <location>
        <begin position="34"/>
        <end position="158"/>
    </location>
</feature>
<reference evidence="5" key="1">
    <citation type="journal article" date="2021" name="PeerJ">
        <title>Extensive microbial diversity within the chicken gut microbiome revealed by metagenomics and culture.</title>
        <authorList>
            <person name="Gilroy R."/>
            <person name="Ravi A."/>
            <person name="Getino M."/>
            <person name="Pursley I."/>
            <person name="Horton D.L."/>
            <person name="Alikhan N.F."/>
            <person name="Baker D."/>
            <person name="Gharbi K."/>
            <person name="Hall N."/>
            <person name="Watson M."/>
            <person name="Adriaenssens E.M."/>
            <person name="Foster-Nyarko E."/>
            <person name="Jarju S."/>
            <person name="Secka A."/>
            <person name="Antonio M."/>
            <person name="Oren A."/>
            <person name="Chaudhuri R.R."/>
            <person name="La Ragione R."/>
            <person name="Hildebrand F."/>
            <person name="Pallen M.J."/>
        </authorList>
    </citation>
    <scope>NUCLEOTIDE SEQUENCE</scope>
    <source>
        <strain evidence="5">9264</strain>
    </source>
</reference>
<keyword evidence="1" id="KW-0805">Transcription regulation</keyword>
<dbReference type="GO" id="GO:0003677">
    <property type="term" value="F:DNA binding"/>
    <property type="evidence" value="ECO:0007669"/>
    <property type="project" value="UniProtKB-KW"/>
</dbReference>
<evidence type="ECO:0000313" key="5">
    <source>
        <dbReference type="EMBL" id="HJD43560.1"/>
    </source>
</evidence>
<reference evidence="5" key="2">
    <citation type="submission" date="2021-04" db="EMBL/GenBank/DDBJ databases">
        <authorList>
            <person name="Gilroy R."/>
        </authorList>
    </citation>
    <scope>NUCLEOTIDE SEQUENCE</scope>
    <source>
        <strain evidence="5">9264</strain>
    </source>
</reference>
<dbReference type="PANTHER" id="PTHR43537:SF53">
    <property type="entry name" value="HTH-TYPE TRANSCRIPTIONAL REPRESSOR NANR"/>
    <property type="match status" value="1"/>
</dbReference>
<accession>A0A9D2U7G8</accession>
<comment type="caution">
    <text evidence="5">The sequence shown here is derived from an EMBL/GenBank/DDBJ whole genome shotgun (WGS) entry which is preliminary data.</text>
</comment>
<protein>
    <submittedName>
        <fullName evidence="5">GntR family transcriptional regulator</fullName>
    </submittedName>
</protein>
<dbReference type="PANTHER" id="PTHR43537">
    <property type="entry name" value="TRANSCRIPTIONAL REGULATOR, GNTR FAMILY"/>
    <property type="match status" value="1"/>
</dbReference>